<keyword evidence="3" id="KW-0862">Zinc</keyword>
<keyword evidence="2 4" id="KW-0863">Zinc-finger</keyword>
<accession>A0A5C7GWH9</accession>
<comment type="caution">
    <text evidence="6">The sequence shown here is derived from an EMBL/GenBank/DDBJ whole genome shotgun (WGS) entry which is preliminary data.</text>
</comment>
<keyword evidence="7" id="KW-1185">Reference proteome</keyword>
<dbReference type="AlphaFoldDB" id="A0A5C7GWH9"/>
<evidence type="ECO:0000256" key="1">
    <source>
        <dbReference type="ARBA" id="ARBA00022723"/>
    </source>
</evidence>
<name>A0A5C7GWH9_9ROSI</name>
<dbReference type="OrthoDB" id="2402896at2759"/>
<feature type="domain" description="SWIM-type" evidence="5">
    <location>
        <begin position="295"/>
        <end position="329"/>
    </location>
</feature>
<dbReference type="PROSITE" id="PS50966">
    <property type="entry name" value="ZF_SWIM"/>
    <property type="match status" value="1"/>
</dbReference>
<dbReference type="Pfam" id="PF04434">
    <property type="entry name" value="SWIM"/>
    <property type="match status" value="1"/>
</dbReference>
<dbReference type="PANTHER" id="PTHR47718">
    <property type="entry name" value="OS01G0519700 PROTEIN"/>
    <property type="match status" value="1"/>
</dbReference>
<keyword evidence="1" id="KW-0479">Metal-binding</keyword>
<protein>
    <recommendedName>
        <fullName evidence="5">SWIM-type domain-containing protein</fullName>
    </recommendedName>
</protein>
<dbReference type="InterPro" id="IPR018289">
    <property type="entry name" value="MULE_transposase_dom"/>
</dbReference>
<sequence length="393" mass="46291">MATNDIGLKCLNEKLKPKCGLEFDSEQSAYDFYNAYGRSMRFSVRKDTFGRKIFFFINRFVDEHNHPLVMEECAHMLPSQRTLSTSQAIEVDLAEQFGIPLKSLTSYLIPKTILTDQDTAMAKAISHVMPITYQWLCTWHMMQNVLKHVNGVFRGLSGMKSILSKFIDEIEEENQFLIAWIEMLEKYNAQNNNWLKSIFNIREKWAYTYVRHDWSNGMKSTQLSESFNVNLKDYLKSDLNVAQFFMHFERGSLHKGIFKELQDQFEEAVDLNLSPCMVDGESFLYIITDDHSREWQVKKEDNLLSCTCRMFEMKRFLCCHVVKVLRESMNIKEIPTEYNLKRWTKHARGESVQDIHGREIQADPKLQQTFRYRSLCSIFTRISSRAFENEKNI</sequence>
<dbReference type="EMBL" id="VAHF01000012">
    <property type="protein sequence ID" value="TXG48931.1"/>
    <property type="molecule type" value="Genomic_DNA"/>
</dbReference>
<gene>
    <name evidence="6" type="ORF">EZV62_024806</name>
</gene>
<dbReference type="InterPro" id="IPR007527">
    <property type="entry name" value="Znf_SWIM"/>
</dbReference>
<evidence type="ECO:0000313" key="6">
    <source>
        <dbReference type="EMBL" id="TXG48931.1"/>
    </source>
</evidence>
<dbReference type="SMART" id="SM00575">
    <property type="entry name" value="ZnF_PMZ"/>
    <property type="match status" value="1"/>
</dbReference>
<dbReference type="Pfam" id="PF10551">
    <property type="entry name" value="MULE"/>
    <property type="match status" value="1"/>
</dbReference>
<evidence type="ECO:0000256" key="3">
    <source>
        <dbReference type="ARBA" id="ARBA00022833"/>
    </source>
</evidence>
<proteinExistence type="predicted"/>
<dbReference type="GO" id="GO:0008270">
    <property type="term" value="F:zinc ion binding"/>
    <property type="evidence" value="ECO:0007669"/>
    <property type="project" value="UniProtKB-KW"/>
</dbReference>
<organism evidence="6 7">
    <name type="scientific">Acer yangbiense</name>
    <dbReference type="NCBI Taxonomy" id="1000413"/>
    <lineage>
        <taxon>Eukaryota</taxon>
        <taxon>Viridiplantae</taxon>
        <taxon>Streptophyta</taxon>
        <taxon>Embryophyta</taxon>
        <taxon>Tracheophyta</taxon>
        <taxon>Spermatophyta</taxon>
        <taxon>Magnoliopsida</taxon>
        <taxon>eudicotyledons</taxon>
        <taxon>Gunneridae</taxon>
        <taxon>Pentapetalae</taxon>
        <taxon>rosids</taxon>
        <taxon>malvids</taxon>
        <taxon>Sapindales</taxon>
        <taxon>Sapindaceae</taxon>
        <taxon>Hippocastanoideae</taxon>
        <taxon>Acereae</taxon>
        <taxon>Acer</taxon>
    </lineage>
</organism>
<evidence type="ECO:0000256" key="4">
    <source>
        <dbReference type="PROSITE-ProRule" id="PRU00325"/>
    </source>
</evidence>
<evidence type="ECO:0000259" key="5">
    <source>
        <dbReference type="PROSITE" id="PS50966"/>
    </source>
</evidence>
<dbReference type="PANTHER" id="PTHR47718:SF2">
    <property type="entry name" value="PROTEIN FAR1-RELATED SEQUENCE 5-LIKE"/>
    <property type="match status" value="1"/>
</dbReference>
<reference evidence="7" key="1">
    <citation type="journal article" date="2019" name="Gigascience">
        <title>De novo genome assembly of the endangered Acer yangbiense, a plant species with extremely small populations endemic to Yunnan Province, China.</title>
        <authorList>
            <person name="Yang J."/>
            <person name="Wariss H.M."/>
            <person name="Tao L."/>
            <person name="Zhang R."/>
            <person name="Yun Q."/>
            <person name="Hollingsworth P."/>
            <person name="Dao Z."/>
            <person name="Luo G."/>
            <person name="Guo H."/>
            <person name="Ma Y."/>
            <person name="Sun W."/>
        </authorList>
    </citation>
    <scope>NUCLEOTIDE SEQUENCE [LARGE SCALE GENOMIC DNA]</scope>
    <source>
        <strain evidence="7">cv. Malutang</strain>
    </source>
</reference>
<evidence type="ECO:0000313" key="7">
    <source>
        <dbReference type="Proteomes" id="UP000323000"/>
    </source>
</evidence>
<dbReference type="Proteomes" id="UP000323000">
    <property type="component" value="Chromosome 12"/>
</dbReference>
<evidence type="ECO:0000256" key="2">
    <source>
        <dbReference type="ARBA" id="ARBA00022771"/>
    </source>
</evidence>
<dbReference type="InterPro" id="IPR006564">
    <property type="entry name" value="Znf_PMZ"/>
</dbReference>